<sequence length="720" mass="80281">MGDDHIKSDVELVVRKEKLHKPKVQQEVHDVSSIDVGDVSAMPVDDKPVLVGDKPDEATLVVDVDVAACASVPICVDASIQTDDVCADGVSHMAQMRVGGVGGERVSGDGGQRHYRARSTIQFSATPRMHRGKDGRVRHLCGPGITHLVQGHVQRHKGPSKPHKKKELAPKSKLMWRRKEAPSVVSSREGREGGCGVEGQQDLRTARTCDVHITPPFPEDPHALGIMLLEEGARDDMDIRAWYSRTTIDMIFGSKGFYDGMATTNTTFPLSDSILTHPATLTMDALPHLPDDVLVEILVRLPGRYIAGCRAVCKAWRSAIAHPIFDHVHAQRPAAVAKVAAHRQIEYCVGRSGILLDRPLTRVFVFDYLHGGRERRPFPRALWFTVPMHTAVRGSWDGVLCLERGDCFPQSPSVFIVEGDHYVLWNPLTMACATVGTPVRGGRIIGGYTHPKTRRFHLLHAIGENDHCVCHIRPTIFRILRVGDAAWREVPMEDSSADPLTPMIMMLGSLFRTPHVVRLHNNLHWLVQPTTESGTAVRLLVFDTTHERFWSMKAPERHGSGRPLCLMTTRIGVLPRGQMLCVFAVDPWSSTMEMWVLDDYCGAGPSGSGSWRLRERISLISWDGADLSRRFYTNAEVVVAEDARDGEEEVFFKPSDGRLDAYRFRRKAWRTVDLVLDTPVDSEHLVVHGESLLQGQVSFGNANLPLRKYVDRCGQRLYCL</sequence>
<evidence type="ECO:0000313" key="4">
    <source>
        <dbReference type="Proteomes" id="UP001231189"/>
    </source>
</evidence>
<gene>
    <name evidence="3" type="ORF">QYE76_018469</name>
</gene>
<dbReference type="SUPFAM" id="SSF81383">
    <property type="entry name" value="F-box domain"/>
    <property type="match status" value="1"/>
</dbReference>
<dbReference type="Pfam" id="PF00646">
    <property type="entry name" value="F-box"/>
    <property type="match status" value="1"/>
</dbReference>
<name>A0AAD8VF95_LOLMU</name>
<dbReference type="CDD" id="cd22157">
    <property type="entry name" value="F-box_AtFBW1-like"/>
    <property type="match status" value="1"/>
</dbReference>
<feature type="domain" description="F-box" evidence="2">
    <location>
        <begin position="289"/>
        <end position="329"/>
    </location>
</feature>
<protein>
    <recommendedName>
        <fullName evidence="2">F-box domain-containing protein</fullName>
    </recommendedName>
</protein>
<dbReference type="AlphaFoldDB" id="A0AAD8VF95"/>
<dbReference type="InterPro" id="IPR050796">
    <property type="entry name" value="SCF_F-box_component"/>
</dbReference>
<dbReference type="PANTHER" id="PTHR31672:SF2">
    <property type="entry name" value="F-BOX DOMAIN-CONTAINING PROTEIN"/>
    <property type="match status" value="1"/>
</dbReference>
<dbReference type="InterPro" id="IPR001810">
    <property type="entry name" value="F-box_dom"/>
</dbReference>
<dbReference type="InterPro" id="IPR036047">
    <property type="entry name" value="F-box-like_dom_sf"/>
</dbReference>
<evidence type="ECO:0000259" key="2">
    <source>
        <dbReference type="SMART" id="SM00256"/>
    </source>
</evidence>
<comment type="caution">
    <text evidence="3">The sequence shown here is derived from an EMBL/GenBank/DDBJ whole genome shotgun (WGS) entry which is preliminary data.</text>
</comment>
<organism evidence="3 4">
    <name type="scientific">Lolium multiflorum</name>
    <name type="common">Italian ryegrass</name>
    <name type="synonym">Lolium perenne subsp. multiflorum</name>
    <dbReference type="NCBI Taxonomy" id="4521"/>
    <lineage>
        <taxon>Eukaryota</taxon>
        <taxon>Viridiplantae</taxon>
        <taxon>Streptophyta</taxon>
        <taxon>Embryophyta</taxon>
        <taxon>Tracheophyta</taxon>
        <taxon>Spermatophyta</taxon>
        <taxon>Magnoliopsida</taxon>
        <taxon>Liliopsida</taxon>
        <taxon>Poales</taxon>
        <taxon>Poaceae</taxon>
        <taxon>BOP clade</taxon>
        <taxon>Pooideae</taxon>
        <taxon>Poodae</taxon>
        <taxon>Poeae</taxon>
        <taxon>Poeae Chloroplast Group 2 (Poeae type)</taxon>
        <taxon>Loliodinae</taxon>
        <taxon>Loliinae</taxon>
        <taxon>Lolium</taxon>
    </lineage>
</organism>
<dbReference type="SMART" id="SM00256">
    <property type="entry name" value="FBOX"/>
    <property type="match status" value="1"/>
</dbReference>
<proteinExistence type="predicted"/>
<accession>A0AAD8VF95</accession>
<dbReference type="Proteomes" id="UP001231189">
    <property type="component" value="Unassembled WGS sequence"/>
</dbReference>
<dbReference type="EMBL" id="JAUUTY010000148">
    <property type="protein sequence ID" value="KAK1602976.1"/>
    <property type="molecule type" value="Genomic_DNA"/>
</dbReference>
<evidence type="ECO:0000313" key="3">
    <source>
        <dbReference type="EMBL" id="KAK1602976.1"/>
    </source>
</evidence>
<dbReference type="Gene3D" id="1.20.1280.50">
    <property type="match status" value="1"/>
</dbReference>
<evidence type="ECO:0000256" key="1">
    <source>
        <dbReference type="SAM" id="MobiDB-lite"/>
    </source>
</evidence>
<dbReference type="PANTHER" id="PTHR31672">
    <property type="entry name" value="BNACNNG10540D PROTEIN"/>
    <property type="match status" value="1"/>
</dbReference>
<feature type="region of interest" description="Disordered" evidence="1">
    <location>
        <begin position="179"/>
        <end position="199"/>
    </location>
</feature>
<keyword evidence="4" id="KW-1185">Reference proteome</keyword>
<reference evidence="3" key="1">
    <citation type="submission" date="2023-07" db="EMBL/GenBank/DDBJ databases">
        <title>A chromosome-level genome assembly of Lolium multiflorum.</title>
        <authorList>
            <person name="Chen Y."/>
            <person name="Copetti D."/>
            <person name="Kolliker R."/>
            <person name="Studer B."/>
        </authorList>
    </citation>
    <scope>NUCLEOTIDE SEQUENCE</scope>
    <source>
        <strain evidence="3">02402/16</strain>
        <tissue evidence="3">Leaf</tissue>
    </source>
</reference>